<keyword evidence="2 6" id="KW-0479">Metal-binding</keyword>
<dbReference type="OrthoDB" id="9791859at2"/>
<dbReference type="UniPathway" id="UPA00079"/>
<dbReference type="Pfam" id="PF16582">
    <property type="entry name" value="TPP_enzyme_M_2"/>
    <property type="match status" value="1"/>
</dbReference>
<dbReference type="CDD" id="cd02009">
    <property type="entry name" value="TPP_SHCHC_synthase"/>
    <property type="match status" value="1"/>
</dbReference>
<proteinExistence type="inferred from homology"/>
<evidence type="ECO:0000256" key="2">
    <source>
        <dbReference type="ARBA" id="ARBA00022723"/>
    </source>
</evidence>
<sequence length="560" mass="61453">MVDTLTENSKTLIMALAAQGVREYVVSPGSRNTPLALLLAESGLKLTMAVDERSAAFLALGRAKDGQRPVGLLATSGTATANYLPALAEAQATHLPLVVLTTDRPEELQGIGAPQTIGQTNLYGQQTKLALTLHLQDPHPDVQEYIAYKTQQVVQLAVSQPAGPVQLNLPLRKPLLPSLDQPWPKVMAADFGQVERRLASDELERLRSAWQGRKIMILVGPNEGHWSPDLFEQVAEQLDAPIVADILSQLRGLPHAITGLDAVLAAQADQPEMVPDVVLRFGGTPVSAKILPWLKAHQVEVYQIGANYLGQDHSRFARHHYAIDEESFLADILASEYQATNRYYQSVWQPLQAAWSSLNQSTTHKLTDFAVVDSLTHLKQPQQLFLANSMPVRDFEQYFQPHQVLSVAGNRGANGIDGTISTAVGMAMNGQPTWLAIGDLAFYHDMNGLMLARQTAVDLTIVVTNNNGGGIFSFLPQAAADQYFENLFGTPQNLAIDQVAQLYQAEYHLIEKPQDLVALTQQPWTGLRILELVTDRTSNTDVHANRLAKVKELVKHVAKH</sequence>
<evidence type="ECO:0000259" key="8">
    <source>
        <dbReference type="Pfam" id="PF02776"/>
    </source>
</evidence>
<dbReference type="RefSeq" id="WP_022791365.1">
    <property type="nucleotide sequence ID" value="NZ_ATUU01000002.1"/>
</dbReference>
<dbReference type="PANTHER" id="PTHR42916">
    <property type="entry name" value="2-SUCCINYL-5-ENOLPYRUVYL-6-HYDROXY-3-CYCLOHEXENE-1-CARBOXYLATE SYNTHASE"/>
    <property type="match status" value="1"/>
</dbReference>
<comment type="pathway">
    <text evidence="6">Quinol/quinone metabolism; 1,4-dihydroxy-2-naphthoate biosynthesis; 1,4-dihydroxy-2-naphthoate from chorismate: step 2/7.</text>
</comment>
<dbReference type="GO" id="GO:0009234">
    <property type="term" value="P:menaquinone biosynthetic process"/>
    <property type="evidence" value="ECO:0007669"/>
    <property type="project" value="UniProtKB-UniRule"/>
</dbReference>
<dbReference type="NCBIfam" id="TIGR00173">
    <property type="entry name" value="menD"/>
    <property type="match status" value="1"/>
</dbReference>
<dbReference type="InParanoid" id="A0A0R2G4W6"/>
<evidence type="ECO:0000313" key="10">
    <source>
        <dbReference type="EMBL" id="KRN32487.1"/>
    </source>
</evidence>
<dbReference type="EMBL" id="JQAX01000002">
    <property type="protein sequence ID" value="KRN32487.1"/>
    <property type="molecule type" value="Genomic_DNA"/>
</dbReference>
<gene>
    <name evidence="6" type="primary">menD</name>
    <name evidence="10" type="ORF">IV68_GL000841</name>
</gene>
<organism evidence="10 11">
    <name type="scientific">Weissella halotolerans DSM 20190</name>
    <dbReference type="NCBI Taxonomy" id="1123500"/>
    <lineage>
        <taxon>Bacteria</taxon>
        <taxon>Bacillati</taxon>
        <taxon>Bacillota</taxon>
        <taxon>Bacilli</taxon>
        <taxon>Lactobacillales</taxon>
        <taxon>Lactobacillaceae</taxon>
        <taxon>Weissella</taxon>
    </lineage>
</organism>
<dbReference type="Gene3D" id="3.40.50.970">
    <property type="match status" value="2"/>
</dbReference>
<dbReference type="CDD" id="cd07037">
    <property type="entry name" value="TPP_PYR_MenD"/>
    <property type="match status" value="1"/>
</dbReference>
<keyword evidence="5 6" id="KW-0464">Manganese</keyword>
<dbReference type="InterPro" id="IPR029061">
    <property type="entry name" value="THDP-binding"/>
</dbReference>
<dbReference type="InterPro" id="IPR011766">
    <property type="entry name" value="TPP_enzyme_TPP-bd"/>
</dbReference>
<dbReference type="GO" id="GO:0030145">
    <property type="term" value="F:manganese ion binding"/>
    <property type="evidence" value="ECO:0007669"/>
    <property type="project" value="UniProtKB-UniRule"/>
</dbReference>
<comment type="subunit">
    <text evidence="6">Homodimer.</text>
</comment>
<dbReference type="SUPFAM" id="SSF52518">
    <property type="entry name" value="Thiamin diphosphate-binding fold (THDP-binding)"/>
    <property type="match status" value="2"/>
</dbReference>
<evidence type="ECO:0000259" key="7">
    <source>
        <dbReference type="Pfam" id="PF02775"/>
    </source>
</evidence>
<dbReference type="GO" id="GO:0000287">
    <property type="term" value="F:magnesium ion binding"/>
    <property type="evidence" value="ECO:0007669"/>
    <property type="project" value="UniProtKB-UniRule"/>
</dbReference>
<feature type="domain" description="Thiamine pyrophosphate enzyme N-terminal TPP-binding" evidence="8">
    <location>
        <begin position="10"/>
        <end position="119"/>
    </location>
</feature>
<dbReference type="FunCoup" id="A0A0R2G4W6">
    <property type="interactions" value="72"/>
</dbReference>
<dbReference type="AlphaFoldDB" id="A0A0R2G4W6"/>
<comment type="cofactor">
    <cofactor evidence="6">
        <name>Mg(2+)</name>
        <dbReference type="ChEBI" id="CHEBI:18420"/>
    </cofactor>
    <cofactor evidence="6">
        <name>Mn(2+)</name>
        <dbReference type="ChEBI" id="CHEBI:29035"/>
    </cofactor>
</comment>
<dbReference type="InterPro" id="IPR032264">
    <property type="entry name" value="MenD_middle"/>
</dbReference>
<evidence type="ECO:0000256" key="5">
    <source>
        <dbReference type="ARBA" id="ARBA00023211"/>
    </source>
</evidence>
<keyword evidence="11" id="KW-1185">Reference proteome</keyword>
<dbReference type="PIRSF" id="PIRSF004983">
    <property type="entry name" value="MenD"/>
    <property type="match status" value="1"/>
</dbReference>
<evidence type="ECO:0000256" key="3">
    <source>
        <dbReference type="ARBA" id="ARBA00022842"/>
    </source>
</evidence>
<feature type="domain" description="Thiamine pyrophosphate enzyme TPP-binding" evidence="7">
    <location>
        <begin position="397"/>
        <end position="519"/>
    </location>
</feature>
<dbReference type="Gene3D" id="3.40.50.1220">
    <property type="entry name" value="TPP-binding domain"/>
    <property type="match status" value="1"/>
</dbReference>
<evidence type="ECO:0000256" key="4">
    <source>
        <dbReference type="ARBA" id="ARBA00023052"/>
    </source>
</evidence>
<comment type="caution">
    <text evidence="10">The sequence shown here is derived from an EMBL/GenBank/DDBJ whole genome shotgun (WGS) entry which is preliminary data.</text>
</comment>
<comment type="catalytic activity">
    <reaction evidence="6">
        <text>isochorismate + 2-oxoglutarate + H(+) = 5-enolpyruvoyl-6-hydroxy-2-succinyl-cyclohex-3-ene-1-carboxylate + CO2</text>
        <dbReference type="Rhea" id="RHEA:25593"/>
        <dbReference type="ChEBI" id="CHEBI:15378"/>
        <dbReference type="ChEBI" id="CHEBI:16526"/>
        <dbReference type="ChEBI" id="CHEBI:16810"/>
        <dbReference type="ChEBI" id="CHEBI:29780"/>
        <dbReference type="ChEBI" id="CHEBI:58818"/>
        <dbReference type="EC" id="2.2.1.9"/>
    </reaction>
</comment>
<feature type="domain" description="Menaquinone biosynthesis protein MenD middle" evidence="9">
    <location>
        <begin position="208"/>
        <end position="386"/>
    </location>
</feature>
<dbReference type="PANTHER" id="PTHR42916:SF1">
    <property type="entry name" value="PROTEIN PHYLLO, CHLOROPLASTIC"/>
    <property type="match status" value="1"/>
</dbReference>
<keyword evidence="4 6" id="KW-0786">Thiamine pyrophosphate</keyword>
<dbReference type="InterPro" id="IPR012001">
    <property type="entry name" value="Thiamin_PyroP_enz_TPP-bd_dom"/>
</dbReference>
<evidence type="ECO:0000256" key="6">
    <source>
        <dbReference type="HAMAP-Rule" id="MF_01659"/>
    </source>
</evidence>
<dbReference type="GO" id="GO:0030976">
    <property type="term" value="F:thiamine pyrophosphate binding"/>
    <property type="evidence" value="ECO:0007669"/>
    <property type="project" value="UniProtKB-UniRule"/>
</dbReference>
<accession>A0A0R2G4W6</accession>
<dbReference type="PATRIC" id="fig|1123500.6.peg.847"/>
<dbReference type="Pfam" id="PF02775">
    <property type="entry name" value="TPP_enzyme_C"/>
    <property type="match status" value="1"/>
</dbReference>
<keyword evidence="6" id="KW-0474">Menaquinone biosynthesis</keyword>
<protein>
    <recommendedName>
        <fullName evidence="6">2-succinyl-5-enolpyruvyl-6-hydroxy-3-cyclohexene-1-carboxylate synthase</fullName>
        <shortName evidence="6">SEPHCHC synthase</shortName>
        <ecNumber evidence="6">2.2.1.9</ecNumber>
    </recommendedName>
    <alternativeName>
        <fullName evidence="6">Menaquinone biosynthesis protein MenD</fullName>
    </alternativeName>
</protein>
<dbReference type="STRING" id="1123500.GCA_000420365_00582"/>
<dbReference type="Pfam" id="PF02776">
    <property type="entry name" value="TPP_enzyme_N"/>
    <property type="match status" value="1"/>
</dbReference>
<keyword evidence="3 6" id="KW-0460">Magnesium</keyword>
<comment type="function">
    <text evidence="6">Catalyzes the thiamine diphosphate-dependent decarboxylation of 2-oxoglutarate and the subsequent addition of the resulting succinic semialdehyde-thiamine pyrophosphate anion to isochorismate to yield 2-succinyl-5-enolpyruvyl-6-hydroxy-3-cyclohexene-1-carboxylate (SEPHCHC).</text>
</comment>
<comment type="similarity">
    <text evidence="6">Belongs to the TPP enzyme family. MenD subfamily.</text>
</comment>
<evidence type="ECO:0000256" key="1">
    <source>
        <dbReference type="ARBA" id="ARBA00022679"/>
    </source>
</evidence>
<dbReference type="HAMAP" id="MF_01659">
    <property type="entry name" value="MenD"/>
    <property type="match status" value="1"/>
</dbReference>
<name>A0A0R2G4W6_9LACO</name>
<dbReference type="UniPathway" id="UPA01057">
    <property type="reaction ID" value="UER00164"/>
</dbReference>
<comment type="pathway">
    <text evidence="6">Quinol/quinone metabolism; menaquinone biosynthesis.</text>
</comment>
<evidence type="ECO:0000313" key="11">
    <source>
        <dbReference type="Proteomes" id="UP000051296"/>
    </source>
</evidence>
<dbReference type="EC" id="2.2.1.9" evidence="6"/>
<evidence type="ECO:0000259" key="9">
    <source>
        <dbReference type="Pfam" id="PF16582"/>
    </source>
</evidence>
<dbReference type="eggNOG" id="COG1165">
    <property type="taxonomic scope" value="Bacteria"/>
</dbReference>
<reference evidence="10 11" key="1">
    <citation type="journal article" date="2015" name="Genome Announc.">
        <title>Expanding the biotechnology potential of lactobacilli through comparative genomics of 213 strains and associated genera.</title>
        <authorList>
            <person name="Sun Z."/>
            <person name="Harris H.M."/>
            <person name="McCann A."/>
            <person name="Guo C."/>
            <person name="Argimon S."/>
            <person name="Zhang W."/>
            <person name="Yang X."/>
            <person name="Jeffery I.B."/>
            <person name="Cooney J.C."/>
            <person name="Kagawa T.F."/>
            <person name="Liu W."/>
            <person name="Song Y."/>
            <person name="Salvetti E."/>
            <person name="Wrobel A."/>
            <person name="Rasinkangas P."/>
            <person name="Parkhill J."/>
            <person name="Rea M.C."/>
            <person name="O'Sullivan O."/>
            <person name="Ritari J."/>
            <person name="Douillard F.P."/>
            <person name="Paul Ross R."/>
            <person name="Yang R."/>
            <person name="Briner A.E."/>
            <person name="Felis G.E."/>
            <person name="de Vos W.M."/>
            <person name="Barrangou R."/>
            <person name="Klaenhammer T.R."/>
            <person name="Caufield P.W."/>
            <person name="Cui Y."/>
            <person name="Zhang H."/>
            <person name="O'Toole P.W."/>
        </authorList>
    </citation>
    <scope>NUCLEOTIDE SEQUENCE [LARGE SCALE GENOMIC DNA]</scope>
    <source>
        <strain evidence="10 11">DSM 20190</strain>
    </source>
</reference>
<dbReference type="InterPro" id="IPR004433">
    <property type="entry name" value="MenaQ_synth_MenD"/>
</dbReference>
<keyword evidence="1 6" id="KW-0808">Transferase</keyword>
<comment type="cofactor">
    <cofactor evidence="6">
        <name>thiamine diphosphate</name>
        <dbReference type="ChEBI" id="CHEBI:58937"/>
    </cofactor>
    <text evidence="6">Binds 1 thiamine pyrophosphate per subunit.</text>
</comment>
<dbReference type="Proteomes" id="UP000051296">
    <property type="component" value="Unassembled WGS sequence"/>
</dbReference>
<dbReference type="GO" id="GO:0070204">
    <property type="term" value="F:2-succinyl-5-enolpyruvyl-6-hydroxy-3-cyclohexene-1-carboxylic-acid synthase activity"/>
    <property type="evidence" value="ECO:0007669"/>
    <property type="project" value="UniProtKB-UniRule"/>
</dbReference>